<dbReference type="SUPFAM" id="SSF51283">
    <property type="entry name" value="dUTPase-like"/>
    <property type="match status" value="1"/>
</dbReference>
<gene>
    <name evidence="8" type="ORF">LCGC14_1273370</name>
</gene>
<dbReference type="HAMAP" id="MF_00116">
    <property type="entry name" value="dUTPase_bact"/>
    <property type="match status" value="1"/>
</dbReference>
<dbReference type="GO" id="GO:0046081">
    <property type="term" value="P:dUTP catabolic process"/>
    <property type="evidence" value="ECO:0007669"/>
    <property type="project" value="InterPro"/>
</dbReference>
<organism evidence="8">
    <name type="scientific">marine sediment metagenome</name>
    <dbReference type="NCBI Taxonomy" id="412755"/>
    <lineage>
        <taxon>unclassified sequences</taxon>
        <taxon>metagenomes</taxon>
        <taxon>ecological metagenomes</taxon>
    </lineage>
</organism>
<dbReference type="EMBL" id="LAZR01007169">
    <property type="protein sequence ID" value="KKM87000.1"/>
    <property type="molecule type" value="Genomic_DNA"/>
</dbReference>
<dbReference type="NCBIfam" id="NF001862">
    <property type="entry name" value="PRK00601.1"/>
    <property type="match status" value="1"/>
</dbReference>
<evidence type="ECO:0000256" key="5">
    <source>
        <dbReference type="ARBA" id="ARBA00022842"/>
    </source>
</evidence>
<dbReference type="NCBIfam" id="TIGR00576">
    <property type="entry name" value="dut"/>
    <property type="match status" value="1"/>
</dbReference>
<sequence length="149" mass="16452">MQKIKLRVKKKKGCEDLPLPKYMSQAASGMDLFAAVDSQTVLEKNEIKLIPTGIFIALPFGYEAQVRPRSGLALKYGITLVNSPGTIDSDYRGEIGIILCNQGSNRFTIERGMRIAQLVVQPVVRAELEEVVELEETYRGEGGFGHTGH</sequence>
<dbReference type="InterPro" id="IPR033704">
    <property type="entry name" value="dUTPase_trimeric"/>
</dbReference>
<reference evidence="8" key="1">
    <citation type="journal article" date="2015" name="Nature">
        <title>Complex archaea that bridge the gap between prokaryotes and eukaryotes.</title>
        <authorList>
            <person name="Spang A."/>
            <person name="Saw J.H."/>
            <person name="Jorgensen S.L."/>
            <person name="Zaremba-Niedzwiedzka K."/>
            <person name="Martijn J."/>
            <person name="Lind A.E."/>
            <person name="van Eijk R."/>
            <person name="Schleper C."/>
            <person name="Guy L."/>
            <person name="Ettema T.J."/>
        </authorList>
    </citation>
    <scope>NUCLEOTIDE SEQUENCE</scope>
</reference>
<dbReference type="AlphaFoldDB" id="A0A0F9NE40"/>
<keyword evidence="3" id="KW-0479">Metal-binding</keyword>
<dbReference type="InterPro" id="IPR036157">
    <property type="entry name" value="dUTPase-like_sf"/>
</dbReference>
<dbReference type="GO" id="GO:0000287">
    <property type="term" value="F:magnesium ion binding"/>
    <property type="evidence" value="ECO:0007669"/>
    <property type="project" value="InterPro"/>
</dbReference>
<comment type="similarity">
    <text evidence="1">Belongs to the dUTPase family.</text>
</comment>
<keyword evidence="5" id="KW-0460">Magnesium</keyword>
<dbReference type="GO" id="GO:0006226">
    <property type="term" value="P:dUMP biosynthetic process"/>
    <property type="evidence" value="ECO:0007669"/>
    <property type="project" value="InterPro"/>
</dbReference>
<dbReference type="GO" id="GO:0004170">
    <property type="term" value="F:dUTP diphosphatase activity"/>
    <property type="evidence" value="ECO:0007669"/>
    <property type="project" value="UniProtKB-EC"/>
</dbReference>
<proteinExistence type="inferred from homology"/>
<keyword evidence="4" id="KW-0378">Hydrolase</keyword>
<dbReference type="EC" id="3.6.1.23" evidence="2"/>
<dbReference type="InterPro" id="IPR008181">
    <property type="entry name" value="dUTPase"/>
</dbReference>
<dbReference type="FunFam" id="2.70.40.10:FF:000002">
    <property type="entry name" value="dUTP diphosphatase"/>
    <property type="match status" value="1"/>
</dbReference>
<evidence type="ECO:0000256" key="3">
    <source>
        <dbReference type="ARBA" id="ARBA00022723"/>
    </source>
</evidence>
<evidence type="ECO:0000256" key="4">
    <source>
        <dbReference type="ARBA" id="ARBA00022801"/>
    </source>
</evidence>
<dbReference type="PANTHER" id="PTHR11241">
    <property type="entry name" value="DEOXYURIDINE 5'-TRIPHOSPHATE NUCLEOTIDOHYDROLASE"/>
    <property type="match status" value="1"/>
</dbReference>
<dbReference type="CDD" id="cd07557">
    <property type="entry name" value="trimeric_dUTPase"/>
    <property type="match status" value="1"/>
</dbReference>
<feature type="domain" description="dUTPase-like" evidence="7">
    <location>
        <begin position="17"/>
        <end position="148"/>
    </location>
</feature>
<dbReference type="Pfam" id="PF00692">
    <property type="entry name" value="dUTPase"/>
    <property type="match status" value="1"/>
</dbReference>
<protein>
    <recommendedName>
        <fullName evidence="2">dUTP diphosphatase</fullName>
        <ecNumber evidence="2">3.6.1.23</ecNumber>
    </recommendedName>
</protein>
<evidence type="ECO:0000256" key="1">
    <source>
        <dbReference type="ARBA" id="ARBA00006581"/>
    </source>
</evidence>
<evidence type="ECO:0000259" key="7">
    <source>
        <dbReference type="Pfam" id="PF00692"/>
    </source>
</evidence>
<dbReference type="Gene3D" id="2.70.40.10">
    <property type="match status" value="1"/>
</dbReference>
<evidence type="ECO:0000256" key="2">
    <source>
        <dbReference type="ARBA" id="ARBA00012379"/>
    </source>
</evidence>
<dbReference type="PANTHER" id="PTHR11241:SF0">
    <property type="entry name" value="DEOXYURIDINE 5'-TRIPHOSPHATE NUCLEOTIDOHYDROLASE"/>
    <property type="match status" value="1"/>
</dbReference>
<dbReference type="InterPro" id="IPR029054">
    <property type="entry name" value="dUTPase-like"/>
</dbReference>
<evidence type="ECO:0000256" key="6">
    <source>
        <dbReference type="ARBA" id="ARBA00023080"/>
    </source>
</evidence>
<keyword evidence="6" id="KW-0546">Nucleotide metabolism</keyword>
<evidence type="ECO:0000313" key="8">
    <source>
        <dbReference type="EMBL" id="KKM87000.1"/>
    </source>
</evidence>
<comment type="caution">
    <text evidence="8">The sequence shown here is derived from an EMBL/GenBank/DDBJ whole genome shotgun (WGS) entry which is preliminary data.</text>
</comment>
<name>A0A0F9NE40_9ZZZZ</name>
<accession>A0A0F9NE40</accession>